<dbReference type="EMBL" id="CAJNOU010001873">
    <property type="protein sequence ID" value="CAF1263095.1"/>
    <property type="molecule type" value="Genomic_DNA"/>
</dbReference>
<dbReference type="EMBL" id="CAJNOH010001120">
    <property type="protein sequence ID" value="CAF1178555.1"/>
    <property type="molecule type" value="Genomic_DNA"/>
</dbReference>
<dbReference type="PANTHER" id="PTHR12905">
    <property type="entry name" value="METALLOPHOSPHOESTERASE"/>
    <property type="match status" value="1"/>
</dbReference>
<dbReference type="InterPro" id="IPR051693">
    <property type="entry name" value="UPF0046_metallophosphoest"/>
</dbReference>
<evidence type="ECO:0000313" key="5">
    <source>
        <dbReference type="EMBL" id="CAF1438100.1"/>
    </source>
</evidence>
<reference evidence="3" key="1">
    <citation type="submission" date="2021-02" db="EMBL/GenBank/DDBJ databases">
        <authorList>
            <person name="Nowell W R."/>
        </authorList>
    </citation>
    <scope>NUCLEOTIDE SEQUENCE</scope>
</reference>
<dbReference type="Proteomes" id="UP000663854">
    <property type="component" value="Unassembled WGS sequence"/>
</dbReference>
<keyword evidence="7" id="KW-1185">Reference proteome</keyword>
<dbReference type="Gene3D" id="3.60.21.10">
    <property type="match status" value="1"/>
</dbReference>
<dbReference type="InterPro" id="IPR029052">
    <property type="entry name" value="Metallo-depent_PP-like"/>
</dbReference>
<accession>A0A814USF1</accession>
<comment type="similarity">
    <text evidence="1">Belongs to the UPF0046 family.</text>
</comment>
<name>A0A814USF1_9BILA</name>
<comment type="caution">
    <text evidence="3">The sequence shown here is derived from an EMBL/GenBank/DDBJ whole genome shotgun (WGS) entry which is preliminary data.</text>
</comment>
<dbReference type="Proteomes" id="UP000663889">
    <property type="component" value="Unassembled WGS sequence"/>
</dbReference>
<dbReference type="CDD" id="cd07379">
    <property type="entry name" value="MPP_239FB"/>
    <property type="match status" value="1"/>
</dbReference>
<evidence type="ECO:0000313" key="4">
    <source>
        <dbReference type="EMBL" id="CAF1263095.1"/>
    </source>
</evidence>
<dbReference type="InterPro" id="IPR004843">
    <property type="entry name" value="Calcineurin-like_PHP"/>
</dbReference>
<proteinExistence type="inferred from homology"/>
<protein>
    <recommendedName>
        <fullName evidence="2">Calcineurin-like phosphoesterase domain-containing protein</fullName>
    </recommendedName>
</protein>
<evidence type="ECO:0000313" key="3">
    <source>
        <dbReference type="EMBL" id="CAF1178555.1"/>
    </source>
</evidence>
<gene>
    <name evidence="5" type="ORF">JXQ802_LOCUS36829</name>
    <name evidence="3" type="ORF">PYM288_LOCUS23675</name>
    <name evidence="4" type="ORF">SEV965_LOCUS24344</name>
</gene>
<evidence type="ECO:0000313" key="7">
    <source>
        <dbReference type="Proteomes" id="UP000663870"/>
    </source>
</evidence>
<dbReference type="AlphaFoldDB" id="A0A814USF1"/>
<dbReference type="SUPFAM" id="SSF56300">
    <property type="entry name" value="Metallo-dependent phosphatases"/>
    <property type="match status" value="1"/>
</dbReference>
<organism evidence="3 6">
    <name type="scientific">Rotaria sordida</name>
    <dbReference type="NCBI Taxonomy" id="392033"/>
    <lineage>
        <taxon>Eukaryota</taxon>
        <taxon>Metazoa</taxon>
        <taxon>Spiralia</taxon>
        <taxon>Gnathifera</taxon>
        <taxon>Rotifera</taxon>
        <taxon>Eurotatoria</taxon>
        <taxon>Bdelloidea</taxon>
        <taxon>Philodinida</taxon>
        <taxon>Philodinidae</taxon>
        <taxon>Rotaria</taxon>
    </lineage>
</organism>
<feature type="domain" description="Calcineurin-like phosphoesterase" evidence="2">
    <location>
        <begin position="10"/>
        <end position="208"/>
    </location>
</feature>
<sequence>MANNKPKTTRIVCISDTHSRYGFTLPAGDILVHAGDFSMSGEQSEIENFITCLKSLTQYRLKVFIAGNHDITLQPAFYEKNWERWHRGRKQNWELIGRLVRDPSLAANYGIIYLEDQQFIDNVTGLKFYGSPYQPEFHNWAFNLPINSIEIKEAWSRIPNDVDVLLTHGPPTNILDENSAGIHVGCAQMLARIMSVRPRLHVFGHIHESYGRLENGSTIFVNASTCNLSYQPVQAPIVIDLELKSNR</sequence>
<dbReference type="Pfam" id="PF00149">
    <property type="entry name" value="Metallophos"/>
    <property type="match status" value="1"/>
</dbReference>
<dbReference type="EMBL" id="CAJNOL010001922">
    <property type="protein sequence ID" value="CAF1438100.1"/>
    <property type="molecule type" value="Genomic_DNA"/>
</dbReference>
<dbReference type="PANTHER" id="PTHR12905:SF0">
    <property type="entry name" value="CALCINEURIN-LIKE PHOSPHOESTERASE DOMAIN-CONTAINING PROTEIN"/>
    <property type="match status" value="1"/>
</dbReference>
<evidence type="ECO:0000313" key="6">
    <source>
        <dbReference type="Proteomes" id="UP000663854"/>
    </source>
</evidence>
<evidence type="ECO:0000259" key="2">
    <source>
        <dbReference type="Pfam" id="PF00149"/>
    </source>
</evidence>
<evidence type="ECO:0000256" key="1">
    <source>
        <dbReference type="ARBA" id="ARBA00007993"/>
    </source>
</evidence>
<dbReference type="GO" id="GO:0016787">
    <property type="term" value="F:hydrolase activity"/>
    <property type="evidence" value="ECO:0007669"/>
    <property type="project" value="InterPro"/>
</dbReference>
<dbReference type="Proteomes" id="UP000663870">
    <property type="component" value="Unassembled WGS sequence"/>
</dbReference>